<feature type="transmembrane region" description="Helical" evidence="8">
    <location>
        <begin position="75"/>
        <end position="95"/>
    </location>
</feature>
<evidence type="ECO:0000256" key="5">
    <source>
        <dbReference type="ARBA" id="ARBA00022692"/>
    </source>
</evidence>
<dbReference type="AlphaFoldDB" id="K4KEQ0"/>
<dbReference type="PANTHER" id="PTHR30269">
    <property type="entry name" value="TRANSMEMBRANE PROTEIN YFCA"/>
    <property type="match status" value="1"/>
</dbReference>
<keyword evidence="6 8" id="KW-1133">Transmembrane helix</keyword>
<reference evidence="9 10" key="1">
    <citation type="journal article" date="2013" name="Genome Announc.">
        <title>Complete genome sequence of Simiduia agarivorans SA1(T), a marine bacterium able to degrade a variety of polysaccharides.</title>
        <authorList>
            <person name="Lin S.Y."/>
            <person name="Shieh W.Y."/>
            <person name="Chen J.S."/>
            <person name="Tang S.L."/>
        </authorList>
    </citation>
    <scope>NUCLEOTIDE SEQUENCE [LARGE SCALE GENOMIC DNA]</scope>
    <source>
        <strain evidence="10">DSM 21679 / JCM 13881 / BCRC 17597 / SA1</strain>
    </source>
</reference>
<feature type="transmembrane region" description="Helical" evidence="8">
    <location>
        <begin position="132"/>
        <end position="151"/>
    </location>
</feature>
<feature type="transmembrane region" description="Helical" evidence="8">
    <location>
        <begin position="230"/>
        <end position="248"/>
    </location>
</feature>
<keyword evidence="4 8" id="KW-1003">Cell membrane</keyword>
<keyword evidence="3" id="KW-0813">Transport</keyword>
<dbReference type="InterPro" id="IPR002781">
    <property type="entry name" value="TM_pro_TauE-like"/>
</dbReference>
<dbReference type="GO" id="GO:0005886">
    <property type="term" value="C:plasma membrane"/>
    <property type="evidence" value="ECO:0007669"/>
    <property type="project" value="UniProtKB-SubCell"/>
</dbReference>
<comment type="subcellular location">
    <subcellularLocation>
        <location evidence="1 8">Cell membrane</location>
        <topology evidence="1 8">Multi-pass membrane protein</topology>
    </subcellularLocation>
</comment>
<evidence type="ECO:0000256" key="8">
    <source>
        <dbReference type="RuleBase" id="RU363041"/>
    </source>
</evidence>
<keyword evidence="5 8" id="KW-0812">Transmembrane</keyword>
<dbReference type="Pfam" id="PF01925">
    <property type="entry name" value="TauE"/>
    <property type="match status" value="1"/>
</dbReference>
<feature type="transmembrane region" description="Helical" evidence="8">
    <location>
        <begin position="101"/>
        <end position="120"/>
    </location>
</feature>
<dbReference type="KEGG" id="saga:M5M_01560"/>
<proteinExistence type="inferred from homology"/>
<dbReference type="PANTHER" id="PTHR30269:SF0">
    <property type="entry name" value="MEMBRANE TRANSPORTER PROTEIN YFCA-RELATED"/>
    <property type="match status" value="1"/>
</dbReference>
<dbReference type="eggNOG" id="COG0730">
    <property type="taxonomic scope" value="Bacteria"/>
</dbReference>
<gene>
    <name evidence="9" type="ordered locus">M5M_01560</name>
</gene>
<evidence type="ECO:0000313" key="9">
    <source>
        <dbReference type="EMBL" id="AFU97539.1"/>
    </source>
</evidence>
<dbReference type="HOGENOM" id="CLU_045498_2_1_6"/>
<dbReference type="EMBL" id="CP003746">
    <property type="protein sequence ID" value="AFU97539.1"/>
    <property type="molecule type" value="Genomic_DNA"/>
</dbReference>
<comment type="similarity">
    <text evidence="2 8">Belongs to the 4-toluene sulfonate uptake permease (TSUP) (TC 2.A.102) family.</text>
</comment>
<keyword evidence="7 8" id="KW-0472">Membrane</keyword>
<feature type="transmembrane region" description="Helical" evidence="8">
    <location>
        <begin position="47"/>
        <end position="66"/>
    </location>
</feature>
<evidence type="ECO:0000256" key="1">
    <source>
        <dbReference type="ARBA" id="ARBA00004651"/>
    </source>
</evidence>
<keyword evidence="10" id="KW-1185">Reference proteome</keyword>
<name>K4KEQ0_SIMAS</name>
<organism evidence="9 10">
    <name type="scientific">Simiduia agarivorans (strain DSM 21679 / JCM 13881 / BCRC 17597 / SA1)</name>
    <dbReference type="NCBI Taxonomy" id="1117647"/>
    <lineage>
        <taxon>Bacteria</taxon>
        <taxon>Pseudomonadati</taxon>
        <taxon>Pseudomonadota</taxon>
        <taxon>Gammaproteobacteria</taxon>
        <taxon>Cellvibrionales</taxon>
        <taxon>Cellvibrionaceae</taxon>
        <taxon>Simiduia</taxon>
    </lineage>
</organism>
<dbReference type="Proteomes" id="UP000000466">
    <property type="component" value="Chromosome"/>
</dbReference>
<dbReference type="InterPro" id="IPR052017">
    <property type="entry name" value="TSUP"/>
</dbReference>
<evidence type="ECO:0000256" key="4">
    <source>
        <dbReference type="ARBA" id="ARBA00022475"/>
    </source>
</evidence>
<dbReference type="RefSeq" id="WP_015045712.1">
    <property type="nucleotide sequence ID" value="NC_018868.3"/>
</dbReference>
<evidence type="ECO:0000256" key="6">
    <source>
        <dbReference type="ARBA" id="ARBA00022989"/>
    </source>
</evidence>
<dbReference type="STRING" id="1117647.M5M_01560"/>
<evidence type="ECO:0000256" key="7">
    <source>
        <dbReference type="ARBA" id="ARBA00023136"/>
    </source>
</evidence>
<evidence type="ECO:0000313" key="10">
    <source>
        <dbReference type="Proteomes" id="UP000000466"/>
    </source>
</evidence>
<dbReference type="OrthoDB" id="554695at2"/>
<protein>
    <recommendedName>
        <fullName evidence="8">Probable membrane transporter protein</fullName>
    </recommendedName>
</protein>
<feature type="transmembrane region" description="Helical" evidence="8">
    <location>
        <begin position="188"/>
        <end position="210"/>
    </location>
</feature>
<evidence type="ECO:0000256" key="3">
    <source>
        <dbReference type="ARBA" id="ARBA00022448"/>
    </source>
</evidence>
<accession>K4KEQ0</accession>
<evidence type="ECO:0000256" key="2">
    <source>
        <dbReference type="ARBA" id="ARBA00009142"/>
    </source>
</evidence>
<sequence>MEIDSLLAISLVLVAFLAGAIDAIAGGGGLLTVPALMAAGLSPAQALATNKLQASFGSFSAVFFFWRRGLLQLPALWPLVAITFLGSVLGTLLVQRIDPGFLAWLLPVLLIAMAVYFTFSPRMSDQDVAPRLTGYGFAFGVALPLGFYDGFFGPGVGSFYALGFIALAGMGLRKATAHTKLLNFSSNVASLIFFALGGQVVWTIGLLMALGQFAGGRVGAKLVFSKGAALVKPLLVTLSLVLSGKLIWDLWS</sequence>